<keyword evidence="1" id="KW-0812">Transmembrane</keyword>
<dbReference type="EMBL" id="JBHSCR010000003">
    <property type="protein sequence ID" value="MFC4347158.1"/>
    <property type="molecule type" value="Genomic_DNA"/>
</dbReference>
<dbReference type="RefSeq" id="WP_068151398.1">
    <property type="nucleotide sequence ID" value="NZ_JBHSCR010000003.1"/>
</dbReference>
<dbReference type="Proteomes" id="UP001595776">
    <property type="component" value="Unassembled WGS sequence"/>
</dbReference>
<feature type="transmembrane region" description="Helical" evidence="1">
    <location>
        <begin position="58"/>
        <end position="75"/>
    </location>
</feature>
<feature type="transmembrane region" description="Helical" evidence="1">
    <location>
        <begin position="356"/>
        <end position="377"/>
    </location>
</feature>
<reference evidence="3" key="1">
    <citation type="journal article" date="2019" name="Int. J. Syst. Evol. Microbiol.">
        <title>The Global Catalogue of Microorganisms (GCM) 10K type strain sequencing project: providing services to taxonomists for standard genome sequencing and annotation.</title>
        <authorList>
            <consortium name="The Broad Institute Genomics Platform"/>
            <consortium name="The Broad Institute Genome Sequencing Center for Infectious Disease"/>
            <person name="Wu L."/>
            <person name="Ma J."/>
        </authorList>
    </citation>
    <scope>NUCLEOTIDE SEQUENCE [LARGE SCALE GENOMIC DNA]</scope>
    <source>
        <strain evidence="3">CGMCC 1.15304</strain>
    </source>
</reference>
<name>A0ABV8U9K0_9PROT</name>
<evidence type="ECO:0000313" key="2">
    <source>
        <dbReference type="EMBL" id="MFC4347158.1"/>
    </source>
</evidence>
<feature type="transmembrane region" description="Helical" evidence="1">
    <location>
        <begin position="139"/>
        <end position="156"/>
    </location>
</feature>
<sequence length="388" mass="41188">MSAKRYQGPAFLSFGFRPFFLLAALSAAILVPIWLFLFAHGGDIASGIGPLRWHIHEMLFGFLAAVITGFLLTAIPNWTGRLPISGMPLLMLALAWLLGRIAMVAPVMPGTAATVDSIFLLAVAGLVSREVIAGRNWRNAPVCLIISLLAVSNIAFHIETLGLFSGDYAVRAALALIVMLNALIGGRIVPSFTTNWLIKSGKAARPVPFNQFDKILLLATAATLVLWVVGPQSMVAGMFLVMVAVGHLVRLARWKGWATVSSAIVLVLHAAYLWMPVGFALLGLDTLLPNAGITPSAGMHALTAGLMGLMPLAVMSRATLGHTGRDLAAGVFGAGMYLAVFLAAVLRVAASLIPDAYSMLLSAAGLLWALGFLMFIFKYGKMLTAPRV</sequence>
<feature type="transmembrane region" description="Helical" evidence="1">
    <location>
        <begin position="211"/>
        <end position="229"/>
    </location>
</feature>
<keyword evidence="3" id="KW-1185">Reference proteome</keyword>
<dbReference type="InterPro" id="IPR010266">
    <property type="entry name" value="NnrS"/>
</dbReference>
<comment type="caution">
    <text evidence="2">The sequence shown here is derived from an EMBL/GenBank/DDBJ whole genome shotgun (WGS) entry which is preliminary data.</text>
</comment>
<evidence type="ECO:0000313" key="3">
    <source>
        <dbReference type="Proteomes" id="UP001595776"/>
    </source>
</evidence>
<feature type="transmembrane region" description="Helical" evidence="1">
    <location>
        <begin position="107"/>
        <end position="127"/>
    </location>
</feature>
<feature type="transmembrane region" description="Helical" evidence="1">
    <location>
        <begin position="20"/>
        <end position="38"/>
    </location>
</feature>
<feature type="transmembrane region" description="Helical" evidence="1">
    <location>
        <begin position="327"/>
        <end position="350"/>
    </location>
</feature>
<accession>A0ABV8U9K0</accession>
<feature type="transmembrane region" description="Helical" evidence="1">
    <location>
        <begin position="235"/>
        <end position="252"/>
    </location>
</feature>
<feature type="transmembrane region" description="Helical" evidence="1">
    <location>
        <begin position="168"/>
        <end position="190"/>
    </location>
</feature>
<feature type="transmembrane region" description="Helical" evidence="1">
    <location>
        <begin position="264"/>
        <end position="284"/>
    </location>
</feature>
<gene>
    <name evidence="2" type="ORF">ACFO5Q_04810</name>
</gene>
<organism evidence="2 3">
    <name type="scientific">Kordiimonas lipolytica</name>
    <dbReference type="NCBI Taxonomy" id="1662421"/>
    <lineage>
        <taxon>Bacteria</taxon>
        <taxon>Pseudomonadati</taxon>
        <taxon>Pseudomonadota</taxon>
        <taxon>Alphaproteobacteria</taxon>
        <taxon>Kordiimonadales</taxon>
        <taxon>Kordiimonadaceae</taxon>
        <taxon>Kordiimonas</taxon>
    </lineage>
</organism>
<keyword evidence="1" id="KW-0472">Membrane</keyword>
<feature type="transmembrane region" description="Helical" evidence="1">
    <location>
        <begin position="296"/>
        <end position="315"/>
    </location>
</feature>
<keyword evidence="1" id="KW-1133">Transmembrane helix</keyword>
<feature type="transmembrane region" description="Helical" evidence="1">
    <location>
        <begin position="82"/>
        <end position="101"/>
    </location>
</feature>
<dbReference type="Pfam" id="PF05940">
    <property type="entry name" value="NnrS"/>
    <property type="match status" value="1"/>
</dbReference>
<proteinExistence type="predicted"/>
<protein>
    <submittedName>
        <fullName evidence="2">NnrS family protein</fullName>
    </submittedName>
</protein>
<evidence type="ECO:0000256" key="1">
    <source>
        <dbReference type="SAM" id="Phobius"/>
    </source>
</evidence>